<gene>
    <name evidence="2" type="ORF">EJ06DRAFT_527321</name>
</gene>
<dbReference type="AlphaFoldDB" id="A0A6G1I6P7"/>
<evidence type="ECO:0000256" key="1">
    <source>
        <dbReference type="SAM" id="MobiDB-lite"/>
    </source>
</evidence>
<reference evidence="2" key="1">
    <citation type="journal article" date="2020" name="Stud. Mycol.">
        <title>101 Dothideomycetes genomes: a test case for predicting lifestyles and emergence of pathogens.</title>
        <authorList>
            <person name="Haridas S."/>
            <person name="Albert R."/>
            <person name="Binder M."/>
            <person name="Bloem J."/>
            <person name="Labutti K."/>
            <person name="Salamov A."/>
            <person name="Andreopoulos B."/>
            <person name="Baker S."/>
            <person name="Barry K."/>
            <person name="Bills G."/>
            <person name="Bluhm B."/>
            <person name="Cannon C."/>
            <person name="Castanera R."/>
            <person name="Culley D."/>
            <person name="Daum C."/>
            <person name="Ezra D."/>
            <person name="Gonzalez J."/>
            <person name="Henrissat B."/>
            <person name="Kuo A."/>
            <person name="Liang C."/>
            <person name="Lipzen A."/>
            <person name="Lutzoni F."/>
            <person name="Magnuson J."/>
            <person name="Mondo S."/>
            <person name="Nolan M."/>
            <person name="Ohm R."/>
            <person name="Pangilinan J."/>
            <person name="Park H.-J."/>
            <person name="Ramirez L."/>
            <person name="Alfaro M."/>
            <person name="Sun H."/>
            <person name="Tritt A."/>
            <person name="Yoshinaga Y."/>
            <person name="Zwiers L.-H."/>
            <person name="Turgeon B."/>
            <person name="Goodwin S."/>
            <person name="Spatafora J."/>
            <person name="Crous P."/>
            <person name="Grigoriev I."/>
        </authorList>
    </citation>
    <scope>NUCLEOTIDE SEQUENCE</scope>
    <source>
        <strain evidence="2">CBS 262.69</strain>
    </source>
</reference>
<dbReference type="EMBL" id="ML996689">
    <property type="protein sequence ID" value="KAF2403717.1"/>
    <property type="molecule type" value="Genomic_DNA"/>
</dbReference>
<organism evidence="2 3">
    <name type="scientific">Trichodelitschia bisporula</name>
    <dbReference type="NCBI Taxonomy" id="703511"/>
    <lineage>
        <taxon>Eukaryota</taxon>
        <taxon>Fungi</taxon>
        <taxon>Dikarya</taxon>
        <taxon>Ascomycota</taxon>
        <taxon>Pezizomycotina</taxon>
        <taxon>Dothideomycetes</taxon>
        <taxon>Dothideomycetes incertae sedis</taxon>
        <taxon>Phaeotrichales</taxon>
        <taxon>Phaeotrichaceae</taxon>
        <taxon>Trichodelitschia</taxon>
    </lineage>
</organism>
<keyword evidence="3" id="KW-1185">Reference proteome</keyword>
<accession>A0A6G1I6P7</accession>
<protein>
    <submittedName>
        <fullName evidence="2">Uncharacterized protein</fullName>
    </submittedName>
</protein>
<dbReference type="Proteomes" id="UP000799640">
    <property type="component" value="Unassembled WGS sequence"/>
</dbReference>
<proteinExistence type="predicted"/>
<feature type="compositionally biased region" description="Polar residues" evidence="1">
    <location>
        <begin position="324"/>
        <end position="334"/>
    </location>
</feature>
<evidence type="ECO:0000313" key="2">
    <source>
        <dbReference type="EMBL" id="KAF2403717.1"/>
    </source>
</evidence>
<sequence length="407" mass="45343">MFKRSVLRGFTAPRTLQPRLRAIHRHAPSGTQFTLYRVRFQKPAILTWRRVAIASLYGVPAYIGFSYGLPLIFGTDLEERETLTEDGFVDVEETEEEDTDDVLFIPLGWPKLREKTFYKGSDPEWQEFIKFSRNREKHKDVAQRLTAITRNMYARHPNSRQIFGSVNLRAGRFWLDMRFPAGPPRDYEVNGIGITDDAIFFGTKTISQEDYRRMRSSFIPSAALSASWATAKNQFSLQASRMKSFFESAVRQTAGTDTNDGASRTVEPQQSSMTRGAASASAPHRRGTPVAEKGGVTTPAADTAHSRTGTQQSKPDGAKIPDFPSQQPGGTGSVLSTFVKALSNDRRRARMDPPRGTVVITGLVEVVGTKAKVIVDVFAAYDPVSDEYVNCHWAIKSVVPRTQSPRG</sequence>
<evidence type="ECO:0000313" key="3">
    <source>
        <dbReference type="Proteomes" id="UP000799640"/>
    </source>
</evidence>
<feature type="region of interest" description="Disordered" evidence="1">
    <location>
        <begin position="253"/>
        <end position="334"/>
    </location>
</feature>
<dbReference type="OrthoDB" id="5316527at2759"/>
<name>A0A6G1I6P7_9PEZI</name>
<feature type="compositionally biased region" description="Polar residues" evidence="1">
    <location>
        <begin position="253"/>
        <end position="274"/>
    </location>
</feature>